<dbReference type="AlphaFoldDB" id="A0A1L7CLA4"/>
<dbReference type="STRING" id="28028.CFLV_04955"/>
<protein>
    <submittedName>
        <fullName evidence="2">Uncharacterized protein</fullName>
    </submittedName>
</protein>
<accession>A0A1L7CLA4</accession>
<proteinExistence type="predicted"/>
<evidence type="ECO:0000256" key="1">
    <source>
        <dbReference type="SAM" id="MobiDB-lite"/>
    </source>
</evidence>
<gene>
    <name evidence="2" type="ORF">CFLV_04955</name>
</gene>
<dbReference type="KEGG" id="cfc:CFLV_04955"/>
<reference evidence="2 3" key="1">
    <citation type="submission" date="2014-08" db="EMBL/GenBank/DDBJ databases">
        <title>Complete genome sequence of Corynebacterium flavescens OJ8(T)(=DSM 20296(T)), isolated from cheese.</title>
        <authorList>
            <person name="Ruckert C."/>
            <person name="Albersmeier A."/>
            <person name="Winkler A."/>
            <person name="Kalinowski J."/>
        </authorList>
    </citation>
    <scope>NUCLEOTIDE SEQUENCE [LARGE SCALE GENOMIC DNA]</scope>
    <source>
        <strain evidence="2 3">OJ8</strain>
    </source>
</reference>
<keyword evidence="3" id="KW-1185">Reference proteome</keyword>
<dbReference type="Proteomes" id="UP000185479">
    <property type="component" value="Chromosome"/>
</dbReference>
<dbReference type="EMBL" id="CP009246">
    <property type="protein sequence ID" value="APT86593.1"/>
    <property type="molecule type" value="Genomic_DNA"/>
</dbReference>
<sequence>MFTRETLQNSWDARDRASTDDGVTFAIDFRELFADQVSTLRQEVFGNDFVGIPELEKALGQNSITALCVSDSGTHGLRGPSKATAAVDGPTDFNSFIRNIGRSDSKVLAGGTYGFGKGVFFIASEVNTVVVYTRTVDENNRRVHRLIAMSNSEDFNADGVAYTGRHWWGEHAIEETGIDRTEYAEPFEGETADRIASLLGLDAHFTEERPTGTSIMILSPDMSASTETEESDIVPLEQRQRGILQEIANSLTRWAWPHMIDVDTGMDPIEFLVSFKGEPVKIINPDEDKALRRFIDAFVQAIEHQDAPMNAWEHFFNGRVTRLASIRPKKVLGTLSLIDLPKPIKIVDTIIDKDVSSHIATIRNPRMIVEYYKAPEATTGKPYCGVFIADEDADIVFARSEPAGHHQWNYETITQDHELLRGFWNSTNNPVSIFFRRLKEMVRSTGTAGNSHAKSQHLKAATALSQSLGSLISNAIGGTGNSSVDTKKKKPRPNSSVSKPRPTYDSRVQSLRKTAGGTITTFQLDVAIPPSQLPVELSVTPIVDSDQGNILENLRQVGIAVPSVMGIRDSSSEASLDTLSGSVEESLKTALFEEHQELLVDVFQPKDTAVRLEVNFERNVQTANSLYKKDNANG</sequence>
<feature type="region of interest" description="Disordered" evidence="1">
    <location>
        <begin position="479"/>
        <end position="508"/>
    </location>
</feature>
<evidence type="ECO:0000313" key="3">
    <source>
        <dbReference type="Proteomes" id="UP000185479"/>
    </source>
</evidence>
<evidence type="ECO:0000313" key="2">
    <source>
        <dbReference type="EMBL" id="APT86593.1"/>
    </source>
</evidence>
<organism evidence="2 3">
    <name type="scientific">Corynebacterium flavescens</name>
    <dbReference type="NCBI Taxonomy" id="28028"/>
    <lineage>
        <taxon>Bacteria</taxon>
        <taxon>Bacillati</taxon>
        <taxon>Actinomycetota</taxon>
        <taxon>Actinomycetes</taxon>
        <taxon>Mycobacteriales</taxon>
        <taxon>Corynebacteriaceae</taxon>
        <taxon>Corynebacterium</taxon>
    </lineage>
</organism>
<name>A0A1L7CLA4_CORFL</name>